<accession>A0ACC3YTM3</accession>
<keyword evidence="2" id="KW-1185">Reference proteome</keyword>
<name>A0ACC3YTM3_COLTU</name>
<gene>
    <name evidence="1" type="ORF">CTRU02_209841</name>
</gene>
<dbReference type="Proteomes" id="UP000805649">
    <property type="component" value="Unassembled WGS sequence"/>
</dbReference>
<evidence type="ECO:0000313" key="2">
    <source>
        <dbReference type="Proteomes" id="UP000805649"/>
    </source>
</evidence>
<protein>
    <submittedName>
        <fullName evidence="1">Uncharacterized protein</fullName>
    </submittedName>
</protein>
<dbReference type="EMBL" id="VUJX02000006">
    <property type="protein sequence ID" value="KAL0935250.1"/>
    <property type="molecule type" value="Genomic_DNA"/>
</dbReference>
<sequence>MPDMKGECSAKHPEKVLLALPPVYQGKGSYTETPRGYRDIQISMPGSRSKSIDVIQVDTTALPQPFLDPTVFRQWQTKS</sequence>
<proteinExistence type="predicted"/>
<comment type="caution">
    <text evidence="1">The sequence shown here is derived from an EMBL/GenBank/DDBJ whole genome shotgun (WGS) entry which is preliminary data.</text>
</comment>
<organism evidence="1 2">
    <name type="scientific">Colletotrichum truncatum</name>
    <name type="common">Anthracnose fungus</name>
    <name type="synonym">Colletotrichum capsici</name>
    <dbReference type="NCBI Taxonomy" id="5467"/>
    <lineage>
        <taxon>Eukaryota</taxon>
        <taxon>Fungi</taxon>
        <taxon>Dikarya</taxon>
        <taxon>Ascomycota</taxon>
        <taxon>Pezizomycotina</taxon>
        <taxon>Sordariomycetes</taxon>
        <taxon>Hypocreomycetidae</taxon>
        <taxon>Glomerellales</taxon>
        <taxon>Glomerellaceae</taxon>
        <taxon>Colletotrichum</taxon>
        <taxon>Colletotrichum truncatum species complex</taxon>
    </lineage>
</organism>
<evidence type="ECO:0000313" key="1">
    <source>
        <dbReference type="EMBL" id="KAL0935250.1"/>
    </source>
</evidence>
<reference evidence="1 2" key="1">
    <citation type="journal article" date="2020" name="Phytopathology">
        <title>Genome Sequence Resources of Colletotrichum truncatum, C. plurivorum, C. musicola, and C. sojae: Four Species Pathogenic to Soybean (Glycine max).</title>
        <authorList>
            <person name="Rogerio F."/>
            <person name="Boufleur T.R."/>
            <person name="Ciampi-Guillardi M."/>
            <person name="Sukno S.A."/>
            <person name="Thon M.R."/>
            <person name="Massola Junior N.S."/>
            <person name="Baroncelli R."/>
        </authorList>
    </citation>
    <scope>NUCLEOTIDE SEQUENCE [LARGE SCALE GENOMIC DNA]</scope>
    <source>
        <strain evidence="1 2">CMES1059</strain>
    </source>
</reference>